<dbReference type="eggNOG" id="COG1309">
    <property type="taxonomic scope" value="Bacteria"/>
</dbReference>
<comment type="caution">
    <text evidence="2">The sequence shown here is derived from an EMBL/GenBank/DDBJ whole genome shotgun (WGS) entry which is preliminary data.</text>
</comment>
<dbReference type="Gene3D" id="1.10.357.10">
    <property type="entry name" value="Tetracycline Repressor, domain 2"/>
    <property type="match status" value="1"/>
</dbReference>
<evidence type="ECO:0000313" key="2">
    <source>
        <dbReference type="EMBL" id="KEQ51487.1"/>
    </source>
</evidence>
<dbReference type="AlphaFoldDB" id="A0A081R8G4"/>
<dbReference type="Pfam" id="PF14246">
    <property type="entry name" value="TetR_C_7"/>
    <property type="match status" value="1"/>
</dbReference>
<gene>
    <name evidence="2" type="ORF">BV95_04237</name>
</gene>
<name>A0A081R8G4_SPHCR</name>
<evidence type="ECO:0000259" key="1">
    <source>
        <dbReference type="Pfam" id="PF14246"/>
    </source>
</evidence>
<protein>
    <submittedName>
        <fullName evidence="2">TetR-family transcriptional regulator</fullName>
    </submittedName>
</protein>
<dbReference type="RefSeq" id="WP_037456851.1">
    <property type="nucleotide sequence ID" value="NZ_JFHR01000081.1"/>
</dbReference>
<dbReference type="PATRIC" id="fig|46429.4.peg.4223"/>
<proteinExistence type="predicted"/>
<organism evidence="2 3">
    <name type="scientific">Sphingobium chlorophenolicum</name>
    <dbReference type="NCBI Taxonomy" id="46429"/>
    <lineage>
        <taxon>Bacteria</taxon>
        <taxon>Pseudomonadati</taxon>
        <taxon>Pseudomonadota</taxon>
        <taxon>Alphaproteobacteria</taxon>
        <taxon>Sphingomonadales</taxon>
        <taxon>Sphingomonadaceae</taxon>
        <taxon>Sphingobium</taxon>
    </lineage>
</organism>
<dbReference type="InterPro" id="IPR036271">
    <property type="entry name" value="Tet_transcr_reg_TetR-rel_C_sf"/>
</dbReference>
<dbReference type="SUPFAM" id="SSF48498">
    <property type="entry name" value="Tetracyclin repressor-like, C-terminal domain"/>
    <property type="match status" value="1"/>
</dbReference>
<dbReference type="Proteomes" id="UP000028411">
    <property type="component" value="Unassembled WGS sequence"/>
</dbReference>
<evidence type="ECO:0000313" key="3">
    <source>
        <dbReference type="Proteomes" id="UP000028411"/>
    </source>
</evidence>
<reference evidence="2 3" key="1">
    <citation type="submission" date="2014-02" db="EMBL/GenBank/DDBJ databases">
        <title>Whole genome sequence of Sphingobium chlorophenolicum NBRC 16172.</title>
        <authorList>
            <person name="Gan H.M."/>
            <person name="Gan H.Y."/>
            <person name="Chew T.H."/>
            <person name="Savka M.A."/>
        </authorList>
    </citation>
    <scope>NUCLEOTIDE SEQUENCE [LARGE SCALE GENOMIC DNA]</scope>
    <source>
        <strain evidence="2 3">NBRC 16172</strain>
    </source>
</reference>
<feature type="domain" description="Transcriptional regulator TetR C-terminal Proteobacteria type" evidence="1">
    <location>
        <begin position="93"/>
        <end position="203"/>
    </location>
</feature>
<dbReference type="InterPro" id="IPR039536">
    <property type="entry name" value="TetR_C_Proteobacteria"/>
</dbReference>
<accession>A0A081R8G4</accession>
<dbReference type="EMBL" id="JFHR01000081">
    <property type="protein sequence ID" value="KEQ51487.1"/>
    <property type="molecule type" value="Genomic_DNA"/>
</dbReference>
<sequence length="211" mass="22884">MPSKSTTNPAIGSEHRDAMLHSLTLSLEDPHGTLLGLDPVLEREGYSHEEIRSAFGCIDDLLVAIAERKAAYLTTPLTQSQRIDDLDLVRRVLTEFGTHAWREYSSSIIALVRLMMAEGARSPDLRKRVYDAGPASVALELRKFFSRAHALGVLSVSDAHLAAEQLMGMLREPLYQALMLHPASPATPVDASGPVSASIDLVLDGCARGQA</sequence>